<keyword evidence="2" id="KW-0762">Sugar transport</keyword>
<feature type="signal peptide" evidence="1">
    <location>
        <begin position="1"/>
        <end position="24"/>
    </location>
</feature>
<dbReference type="Proteomes" id="UP000567067">
    <property type="component" value="Unassembled WGS sequence"/>
</dbReference>
<accession>A0A7W3XU27</accession>
<evidence type="ECO:0000313" key="2">
    <source>
        <dbReference type="EMBL" id="MBA9088235.1"/>
    </source>
</evidence>
<name>A0A7W3XU27_9BACL</name>
<feature type="chain" id="PRO_5039708703" evidence="1">
    <location>
        <begin position="25"/>
        <end position="427"/>
    </location>
</feature>
<protein>
    <submittedName>
        <fullName evidence="2">Multiple sugar transport system substrate-binding protein</fullName>
    </submittedName>
</protein>
<dbReference type="RefSeq" id="WP_182539695.1">
    <property type="nucleotide sequence ID" value="NZ_JACJIP010000045.1"/>
</dbReference>
<keyword evidence="2" id="KW-0813">Transport</keyword>
<dbReference type="AlphaFoldDB" id="A0A7W3XU27"/>
<dbReference type="InterPro" id="IPR006059">
    <property type="entry name" value="SBP"/>
</dbReference>
<dbReference type="Gene3D" id="3.40.190.10">
    <property type="entry name" value="Periplasmic binding protein-like II"/>
    <property type="match status" value="1"/>
</dbReference>
<organism evidence="2 3">
    <name type="scientific">Fontibacillus solani</name>
    <dbReference type="NCBI Taxonomy" id="1572857"/>
    <lineage>
        <taxon>Bacteria</taxon>
        <taxon>Bacillati</taxon>
        <taxon>Bacillota</taxon>
        <taxon>Bacilli</taxon>
        <taxon>Bacillales</taxon>
        <taxon>Paenibacillaceae</taxon>
        <taxon>Fontibacillus</taxon>
    </lineage>
</organism>
<evidence type="ECO:0000313" key="3">
    <source>
        <dbReference type="Proteomes" id="UP000567067"/>
    </source>
</evidence>
<dbReference type="InterPro" id="IPR050490">
    <property type="entry name" value="Bact_solute-bd_prot1"/>
</dbReference>
<dbReference type="PANTHER" id="PTHR43649:SF12">
    <property type="entry name" value="DIACETYLCHITOBIOSE BINDING PROTEIN DASA"/>
    <property type="match status" value="1"/>
</dbReference>
<proteinExistence type="predicted"/>
<keyword evidence="3" id="KW-1185">Reference proteome</keyword>
<dbReference type="SUPFAM" id="SSF53850">
    <property type="entry name" value="Periplasmic binding protein-like II"/>
    <property type="match status" value="1"/>
</dbReference>
<dbReference type="PANTHER" id="PTHR43649">
    <property type="entry name" value="ARABINOSE-BINDING PROTEIN-RELATED"/>
    <property type="match status" value="1"/>
</dbReference>
<dbReference type="EMBL" id="JACJIP010000045">
    <property type="protein sequence ID" value="MBA9088235.1"/>
    <property type="molecule type" value="Genomic_DNA"/>
</dbReference>
<sequence length="427" mass="49281">MKNRMIFFLAVILLLAGCSPSAETESIEGKLEILYWNDKMFDDDYGSFVSMEFPELEYEIVYLNGGTTKELIDYVKQENPDVIFMRYHDEYLQFIEAGMLAEIDTLIKRDHYDISSMHQGVIDMLRNNEQKKLYGLSPTFSNMVLFYNKDLFDTYRIDEPQDQMTWDEVFSTVSQFHNVEGVYGFSSQYSAYDLIEIVGKTYSQRIISSDHKQEIQILKDGPFWKGVFEQVNEAVQQDNLAVRETADQLDPELSKKDLFANGYSAMTTGSTDIIRKYNAAGKKFNLGMVTLPIDPKDPDSAYSLRADTIFGININSNRKQEAWEVIKVMNGDTYAKIRSKHEKILYTRTEYSKEVSGVSLEPFYKLTRNQRRFYSTDLPTEVGRPFYLMVLNELNEMFSDNQSVDHSITNIKEKGEAILKAGGVNMK</sequence>
<evidence type="ECO:0000256" key="1">
    <source>
        <dbReference type="SAM" id="SignalP"/>
    </source>
</evidence>
<keyword evidence="1" id="KW-0732">Signal</keyword>
<dbReference type="Pfam" id="PF13416">
    <property type="entry name" value="SBP_bac_8"/>
    <property type="match status" value="1"/>
</dbReference>
<gene>
    <name evidence="2" type="ORF">FHR92_004731</name>
</gene>
<reference evidence="2 3" key="1">
    <citation type="submission" date="2020-08" db="EMBL/GenBank/DDBJ databases">
        <title>Genomic Encyclopedia of Type Strains, Phase III (KMG-III): the genomes of soil and plant-associated and newly described type strains.</title>
        <authorList>
            <person name="Whitman W."/>
        </authorList>
    </citation>
    <scope>NUCLEOTIDE SEQUENCE [LARGE SCALE GENOMIC DNA]</scope>
    <source>
        <strain evidence="2 3">CECT 8693</strain>
    </source>
</reference>
<dbReference type="PROSITE" id="PS51257">
    <property type="entry name" value="PROKAR_LIPOPROTEIN"/>
    <property type="match status" value="1"/>
</dbReference>
<comment type="caution">
    <text evidence="2">The sequence shown here is derived from an EMBL/GenBank/DDBJ whole genome shotgun (WGS) entry which is preliminary data.</text>
</comment>